<dbReference type="SUPFAM" id="SSF53474">
    <property type="entry name" value="alpha/beta-Hydrolases"/>
    <property type="match status" value="1"/>
</dbReference>
<sequence>MTLPLRNSRIKLSQGQLFWREVGQEGLALVFLHGSWSDSAQWVPVIDRLRANYHCFALDLLGFGESEQPNIHYSIALEVECLHEFLETLNPGPVYLVGHSLGAWVAASYALKYPEVVSGLILLAPEGVQVKGLKKRWFRTRLWIQALPLIRRLQSVLFPIARMWRLHQVMHQALLNADRLQKFGVACQIFFQRRASEIEAELLQDRLSWLKIPVLILIGDLDTPTAVALSETYHRAIADADLRRIPEANSNLPEELPDLVAQQIRDFISNIEA</sequence>
<keyword evidence="3" id="KW-1185">Reference proteome</keyword>
<dbReference type="GO" id="GO:0016787">
    <property type="term" value="F:hydrolase activity"/>
    <property type="evidence" value="ECO:0007669"/>
    <property type="project" value="UniProtKB-KW"/>
</dbReference>
<dbReference type="Pfam" id="PF12697">
    <property type="entry name" value="Abhydrolase_6"/>
    <property type="match status" value="1"/>
</dbReference>
<dbReference type="InterPro" id="IPR050266">
    <property type="entry name" value="AB_hydrolase_sf"/>
</dbReference>
<dbReference type="Proteomes" id="UP000664844">
    <property type="component" value="Unassembled WGS sequence"/>
</dbReference>
<accession>A0ABS3FXR4</accession>
<evidence type="ECO:0000313" key="3">
    <source>
        <dbReference type="Proteomes" id="UP000664844"/>
    </source>
</evidence>
<dbReference type="EMBL" id="JAFLQW010000609">
    <property type="protein sequence ID" value="MBO0351937.1"/>
    <property type="molecule type" value="Genomic_DNA"/>
</dbReference>
<dbReference type="PRINTS" id="PR00111">
    <property type="entry name" value="ABHYDROLASE"/>
</dbReference>
<evidence type="ECO:0000313" key="2">
    <source>
        <dbReference type="EMBL" id="MBO0351937.1"/>
    </source>
</evidence>
<gene>
    <name evidence="2" type="ORF">J0895_23205</name>
</gene>
<name>A0ABS3FXR4_9CYAN</name>
<protein>
    <submittedName>
        <fullName evidence="2">Alpha/beta hydrolase</fullName>
    </submittedName>
</protein>
<dbReference type="PANTHER" id="PTHR43798:SF33">
    <property type="entry name" value="HYDROLASE, PUTATIVE (AFU_ORTHOLOGUE AFUA_2G14860)-RELATED"/>
    <property type="match status" value="1"/>
</dbReference>
<keyword evidence="2" id="KW-0378">Hydrolase</keyword>
<dbReference type="PANTHER" id="PTHR43798">
    <property type="entry name" value="MONOACYLGLYCEROL LIPASE"/>
    <property type="match status" value="1"/>
</dbReference>
<feature type="domain" description="AB hydrolase-1" evidence="1">
    <location>
        <begin position="29"/>
        <end position="262"/>
    </location>
</feature>
<proteinExistence type="predicted"/>
<reference evidence="2 3" key="1">
    <citation type="submission" date="2021-03" db="EMBL/GenBank/DDBJ databases">
        <title>Metabolic Capacity of the Antarctic Cyanobacterium Phormidium pseudopriestleyi that Sustains Oxygenic Photosynthesis in the Presence of Hydrogen Sulfide.</title>
        <authorList>
            <person name="Lumian J.E."/>
            <person name="Jungblut A.D."/>
            <person name="Dillon M.L."/>
            <person name="Hawes I."/>
            <person name="Doran P.T."/>
            <person name="Mackey T.J."/>
            <person name="Dick G.J."/>
            <person name="Grettenberger C.L."/>
            <person name="Sumner D.Y."/>
        </authorList>
    </citation>
    <scope>NUCLEOTIDE SEQUENCE [LARGE SCALE GENOMIC DNA]</scope>
    <source>
        <strain evidence="2 3">FRX01</strain>
    </source>
</reference>
<comment type="caution">
    <text evidence="2">The sequence shown here is derived from an EMBL/GenBank/DDBJ whole genome shotgun (WGS) entry which is preliminary data.</text>
</comment>
<organism evidence="2 3">
    <name type="scientific">Phormidium pseudopriestleyi FRX01</name>
    <dbReference type="NCBI Taxonomy" id="1759528"/>
    <lineage>
        <taxon>Bacteria</taxon>
        <taxon>Bacillati</taxon>
        <taxon>Cyanobacteriota</taxon>
        <taxon>Cyanophyceae</taxon>
        <taxon>Oscillatoriophycideae</taxon>
        <taxon>Oscillatoriales</taxon>
        <taxon>Oscillatoriaceae</taxon>
        <taxon>Phormidium</taxon>
    </lineage>
</organism>
<dbReference type="InterPro" id="IPR000073">
    <property type="entry name" value="AB_hydrolase_1"/>
</dbReference>
<evidence type="ECO:0000259" key="1">
    <source>
        <dbReference type="Pfam" id="PF12697"/>
    </source>
</evidence>
<dbReference type="RefSeq" id="WP_207090364.1">
    <property type="nucleotide sequence ID" value="NZ_JAFLQW010000609.1"/>
</dbReference>
<dbReference type="Gene3D" id="3.40.50.1820">
    <property type="entry name" value="alpha/beta hydrolase"/>
    <property type="match status" value="1"/>
</dbReference>
<dbReference type="InterPro" id="IPR029058">
    <property type="entry name" value="AB_hydrolase_fold"/>
</dbReference>